<name>A0A0A9WFX0_LYGHE</name>
<organism evidence="1">
    <name type="scientific">Lygus hesperus</name>
    <name type="common">Western plant bug</name>
    <dbReference type="NCBI Taxonomy" id="30085"/>
    <lineage>
        <taxon>Eukaryota</taxon>
        <taxon>Metazoa</taxon>
        <taxon>Ecdysozoa</taxon>
        <taxon>Arthropoda</taxon>
        <taxon>Hexapoda</taxon>
        <taxon>Insecta</taxon>
        <taxon>Pterygota</taxon>
        <taxon>Neoptera</taxon>
        <taxon>Paraneoptera</taxon>
        <taxon>Hemiptera</taxon>
        <taxon>Heteroptera</taxon>
        <taxon>Panheteroptera</taxon>
        <taxon>Cimicomorpha</taxon>
        <taxon>Miridae</taxon>
        <taxon>Mirini</taxon>
        <taxon>Lygus</taxon>
    </lineage>
</organism>
<protein>
    <recommendedName>
        <fullName evidence="2">Endonuclease/exonuclease/phosphatase domain-containing protein</fullName>
    </recommendedName>
</protein>
<evidence type="ECO:0008006" key="2">
    <source>
        <dbReference type="Google" id="ProtNLM"/>
    </source>
</evidence>
<sequence>DFHLLLAGDFNLPGVRWDESSGYFSDTSGLPLKCALLRESLDLYILKQHNYQRNPAGNTLDLCLSNIPEFLLRPSDPMLPLDVHHPPFDCTFFVEHDSAFFSTSEFSYNFKKADFEGMNVMLLSQC</sequence>
<reference evidence="1" key="2">
    <citation type="submission" date="2014-07" db="EMBL/GenBank/DDBJ databases">
        <authorList>
            <person name="Hull J."/>
        </authorList>
    </citation>
    <scope>NUCLEOTIDE SEQUENCE</scope>
</reference>
<feature type="non-terminal residue" evidence="1">
    <location>
        <position position="1"/>
    </location>
</feature>
<dbReference type="AlphaFoldDB" id="A0A0A9WFX0"/>
<accession>A0A0A9WFX0</accession>
<evidence type="ECO:0000313" key="1">
    <source>
        <dbReference type="EMBL" id="JAG06301.1"/>
    </source>
</evidence>
<reference evidence="1" key="1">
    <citation type="journal article" date="2014" name="PLoS ONE">
        <title>Transcriptome-Based Identification of ABC Transporters in the Western Tarnished Plant Bug Lygus hesperus.</title>
        <authorList>
            <person name="Hull J.J."/>
            <person name="Chaney K."/>
            <person name="Geib S.M."/>
            <person name="Fabrick J.A."/>
            <person name="Brent C.S."/>
            <person name="Walsh D."/>
            <person name="Lavine L.C."/>
        </authorList>
    </citation>
    <scope>NUCLEOTIDE SEQUENCE</scope>
</reference>
<feature type="non-terminal residue" evidence="1">
    <location>
        <position position="126"/>
    </location>
</feature>
<gene>
    <name evidence="1" type="ORF">CM83_103316</name>
</gene>
<dbReference type="EMBL" id="GBHO01037303">
    <property type="protein sequence ID" value="JAG06301.1"/>
    <property type="molecule type" value="Transcribed_RNA"/>
</dbReference>
<proteinExistence type="predicted"/>